<proteinExistence type="predicted"/>
<dbReference type="KEGG" id="nwl:NWFMUON74_10650"/>
<feature type="region of interest" description="Disordered" evidence="1">
    <location>
        <begin position="336"/>
        <end position="451"/>
    </location>
</feature>
<dbReference type="GeneID" id="80345677"/>
<feature type="region of interest" description="Disordered" evidence="1">
    <location>
        <begin position="665"/>
        <end position="723"/>
    </location>
</feature>
<evidence type="ECO:0000313" key="2">
    <source>
        <dbReference type="EMBL" id="BCK53293.1"/>
    </source>
</evidence>
<keyword evidence="3" id="KW-1185">Reference proteome</keyword>
<evidence type="ECO:0000256" key="1">
    <source>
        <dbReference type="SAM" id="MobiDB-lite"/>
    </source>
</evidence>
<name>A0A7G1KGC6_9NOCA</name>
<feature type="region of interest" description="Disordered" evidence="1">
    <location>
        <begin position="528"/>
        <end position="571"/>
    </location>
</feature>
<sequence length="723" mass="76215">MGKSKQEVLDEIREDWNDAAWFAGIDQDNIRKFLDDLNQLPPDEIDDVIRELGDGIRDDLVAEAKDEGIYDDDKYKYLTKALEGGDAEMNDLMNHYRSNYIGRDDPEAGDKFTDFKLEIALPPGSTVSDDLKAAVSVANDELRYLMYQMGTQSRDKPSLLISPENNDQNHLDKNLSKSFMDTIASGETAEGYMSAITYLEGLADEWNRKDSQYLLTEQTLGNLNGRYYKSMWDRIQTVREHMWDSLTKLDGTETTWIDEQFDKPEADRASFVRNLPEGHRDKAGLEAALREPGIQHVIEERPLFNMIREAVVGCRDDVISYVDTVAELPFDIGTPAPAPAPPAPAPAPPAPAPAPGSPSPAPASPSPAPASPAPAPAPTPIPTPTPTPTPTATPASSDTPAGNEDFSNLFSDLLTDEEGNPLTDDGSGLTTGDGGLTTGNGAPTGSGVTATPAAYQTPAAAGGGGGGDALGGLTSILPMLLTMLTSGLGGAGNALGGNKEDDKAREEEIKEREQAAYEAGAQSQQTVTAQQAAYAQQPGATDPNAAGAQPAAVTAPTGNGNPPPVNSPGTMVDFPIRDGVTQQVPTTVADALNRQLHGGAADAEAAYAGTPGESTGDHRWTIVNDLNKLQTGDIVQWSNHSALIVVDNGTLSYVDNGQLIPLDPQNPQNSSYGAFQGFRHPSGIAGPGDTADPEPNPTAITAAATPPPVTAAPNPTAAEPPKI</sequence>
<feature type="region of interest" description="Disordered" evidence="1">
    <location>
        <begin position="490"/>
        <end position="515"/>
    </location>
</feature>
<dbReference type="EMBL" id="AP023396">
    <property type="protein sequence ID" value="BCK53293.1"/>
    <property type="molecule type" value="Genomic_DNA"/>
</dbReference>
<dbReference type="RefSeq" id="WP_187686859.1">
    <property type="nucleotide sequence ID" value="NZ_AP023396.1"/>
</dbReference>
<protein>
    <submittedName>
        <fullName evidence="2">Uncharacterized protein</fullName>
    </submittedName>
</protein>
<feature type="compositionally biased region" description="Low complexity" evidence="1">
    <location>
        <begin position="528"/>
        <end position="560"/>
    </location>
</feature>
<organism evidence="2 3">
    <name type="scientific">Nocardia wallacei</name>
    <dbReference type="NCBI Taxonomy" id="480035"/>
    <lineage>
        <taxon>Bacteria</taxon>
        <taxon>Bacillati</taxon>
        <taxon>Actinomycetota</taxon>
        <taxon>Actinomycetes</taxon>
        <taxon>Mycobacteriales</taxon>
        <taxon>Nocardiaceae</taxon>
        <taxon>Nocardia</taxon>
    </lineage>
</organism>
<feature type="compositionally biased region" description="Low complexity" evidence="1">
    <location>
        <begin position="711"/>
        <end position="723"/>
    </location>
</feature>
<reference evidence="2 3" key="1">
    <citation type="submission" date="2020-08" db="EMBL/GenBank/DDBJ databases">
        <title>Genome Sequencing of Nocardia wallacei strain FMUON74 and assembly.</title>
        <authorList>
            <person name="Toyokawa M."/>
            <person name="Uesaka K."/>
        </authorList>
    </citation>
    <scope>NUCLEOTIDE SEQUENCE [LARGE SCALE GENOMIC DNA]</scope>
    <source>
        <strain evidence="2 3">FMUON74</strain>
    </source>
</reference>
<feature type="compositionally biased region" description="Gly residues" evidence="1">
    <location>
        <begin position="429"/>
        <end position="444"/>
    </location>
</feature>
<dbReference type="AlphaFoldDB" id="A0A7G1KGC6"/>
<accession>A0A7G1KGC6</accession>
<dbReference type="PANTHER" id="PTHR48148">
    <property type="entry name" value="KERATINOCYTE PROLINE-RICH PROTEIN"/>
    <property type="match status" value="1"/>
</dbReference>
<dbReference type="PANTHER" id="PTHR48148:SF3">
    <property type="entry name" value="KERATINOCYTE PROLINE-RICH PROTEIN"/>
    <property type="match status" value="1"/>
</dbReference>
<feature type="compositionally biased region" description="Pro residues" evidence="1">
    <location>
        <begin position="336"/>
        <end position="391"/>
    </location>
</feature>
<dbReference type="Proteomes" id="UP000516173">
    <property type="component" value="Chromosome"/>
</dbReference>
<evidence type="ECO:0000313" key="3">
    <source>
        <dbReference type="Proteomes" id="UP000516173"/>
    </source>
</evidence>
<gene>
    <name evidence="2" type="ORF">NWFMUON74_10650</name>
</gene>
<dbReference type="PRINTS" id="PR01217">
    <property type="entry name" value="PRICHEXTENSN"/>
</dbReference>
<feature type="compositionally biased region" description="Basic and acidic residues" evidence="1">
    <location>
        <begin position="498"/>
        <end position="515"/>
    </location>
</feature>
<feature type="compositionally biased region" description="Low complexity" evidence="1">
    <location>
        <begin position="392"/>
        <end position="401"/>
    </location>
</feature>